<feature type="domain" description="DNA methylase N-4/N-6" evidence="7">
    <location>
        <begin position="112"/>
        <end position="435"/>
    </location>
</feature>
<keyword evidence="9" id="KW-1185">Reference proteome</keyword>
<accession>A0ABT5VPS9</accession>
<dbReference type="RefSeq" id="WP_275108781.1">
    <property type="nucleotide sequence ID" value="NZ_JAKJSC010000001.1"/>
</dbReference>
<protein>
    <recommendedName>
        <fullName evidence="2">site-specific DNA-methyltransferase (adenine-specific)</fullName>
        <ecNumber evidence="2">2.1.1.72</ecNumber>
    </recommendedName>
</protein>
<dbReference type="SUPFAM" id="SSF53335">
    <property type="entry name" value="S-adenosyl-L-methionine-dependent methyltransferases"/>
    <property type="match status" value="1"/>
</dbReference>
<dbReference type="PIRSF" id="PIRSF015855">
    <property type="entry name" value="TypeIII_Mtase_mKpnI"/>
    <property type="match status" value="1"/>
</dbReference>
<comment type="similarity">
    <text evidence="1">Belongs to the N(4)/N(6)-methyltransferase family.</text>
</comment>
<evidence type="ECO:0000259" key="7">
    <source>
        <dbReference type="Pfam" id="PF01555"/>
    </source>
</evidence>
<keyword evidence="4" id="KW-0808">Transferase</keyword>
<dbReference type="InterPro" id="IPR002052">
    <property type="entry name" value="DNA_methylase_N6_adenine_CS"/>
</dbReference>
<dbReference type="Pfam" id="PF01555">
    <property type="entry name" value="N6_N4_Mtase"/>
    <property type="match status" value="1"/>
</dbReference>
<name>A0ABT5VPS9_9BACT</name>
<evidence type="ECO:0000256" key="6">
    <source>
        <dbReference type="ARBA" id="ARBA00047942"/>
    </source>
</evidence>
<evidence type="ECO:0000313" key="9">
    <source>
        <dbReference type="Proteomes" id="UP001528920"/>
    </source>
</evidence>
<dbReference type="Proteomes" id="UP001528920">
    <property type="component" value="Unassembled WGS sequence"/>
</dbReference>
<dbReference type="PROSITE" id="PS00092">
    <property type="entry name" value="N6_MTASE"/>
    <property type="match status" value="1"/>
</dbReference>
<evidence type="ECO:0000256" key="2">
    <source>
        <dbReference type="ARBA" id="ARBA00011900"/>
    </source>
</evidence>
<dbReference type="InterPro" id="IPR029063">
    <property type="entry name" value="SAM-dependent_MTases_sf"/>
</dbReference>
<evidence type="ECO:0000256" key="4">
    <source>
        <dbReference type="ARBA" id="ARBA00022679"/>
    </source>
</evidence>
<evidence type="ECO:0000256" key="5">
    <source>
        <dbReference type="ARBA" id="ARBA00022691"/>
    </source>
</evidence>
<keyword evidence="5" id="KW-0949">S-adenosyl-L-methionine</keyword>
<dbReference type="Gene3D" id="3.40.50.150">
    <property type="entry name" value="Vaccinia Virus protein VP39"/>
    <property type="match status" value="1"/>
</dbReference>
<comment type="caution">
    <text evidence="8">The sequence shown here is derived from an EMBL/GenBank/DDBJ whole genome shotgun (WGS) entry which is preliminary data.</text>
</comment>
<dbReference type="InterPro" id="IPR002941">
    <property type="entry name" value="DNA_methylase_N4/N6"/>
</dbReference>
<evidence type="ECO:0000256" key="3">
    <source>
        <dbReference type="ARBA" id="ARBA00022603"/>
    </source>
</evidence>
<dbReference type="InterPro" id="IPR002295">
    <property type="entry name" value="N4/N6-MTase_EcoPI_Mod-like"/>
</dbReference>
<dbReference type="EC" id="2.1.1.72" evidence="2"/>
<keyword evidence="3" id="KW-0489">Methyltransferase</keyword>
<organism evidence="8 9">
    <name type="scientific">Paralabilibaculum antarcticum</name>
    <dbReference type="NCBI Taxonomy" id="2912572"/>
    <lineage>
        <taxon>Bacteria</taxon>
        <taxon>Pseudomonadati</taxon>
        <taxon>Bacteroidota</taxon>
        <taxon>Bacteroidia</taxon>
        <taxon>Marinilabiliales</taxon>
        <taxon>Marinifilaceae</taxon>
        <taxon>Paralabilibaculum</taxon>
    </lineage>
</organism>
<evidence type="ECO:0000313" key="8">
    <source>
        <dbReference type="EMBL" id="MDE5417441.1"/>
    </source>
</evidence>
<dbReference type="EMBL" id="JAKJSC010000001">
    <property type="protein sequence ID" value="MDE5417441.1"/>
    <property type="molecule type" value="Genomic_DNA"/>
</dbReference>
<evidence type="ECO:0000256" key="1">
    <source>
        <dbReference type="ARBA" id="ARBA00006594"/>
    </source>
</evidence>
<proteinExistence type="inferred from homology"/>
<comment type="catalytic activity">
    <reaction evidence="6">
        <text>a 2'-deoxyadenosine in DNA + S-adenosyl-L-methionine = an N(6)-methyl-2'-deoxyadenosine in DNA + S-adenosyl-L-homocysteine + H(+)</text>
        <dbReference type="Rhea" id="RHEA:15197"/>
        <dbReference type="Rhea" id="RHEA-COMP:12418"/>
        <dbReference type="Rhea" id="RHEA-COMP:12419"/>
        <dbReference type="ChEBI" id="CHEBI:15378"/>
        <dbReference type="ChEBI" id="CHEBI:57856"/>
        <dbReference type="ChEBI" id="CHEBI:59789"/>
        <dbReference type="ChEBI" id="CHEBI:90615"/>
        <dbReference type="ChEBI" id="CHEBI:90616"/>
        <dbReference type="EC" id="2.1.1.72"/>
    </reaction>
</comment>
<dbReference type="PRINTS" id="PR00506">
    <property type="entry name" value="D21N6MTFRASE"/>
</dbReference>
<gene>
    <name evidence="8" type="ORF">L3049_05420</name>
</gene>
<reference evidence="8 9" key="1">
    <citation type="submission" date="2022-01" db="EMBL/GenBank/DDBJ databases">
        <title>Labilibaculum sp. nov, a marine bacterium isolated from Antarctica.</title>
        <authorList>
            <person name="Dai W."/>
        </authorList>
    </citation>
    <scope>NUCLEOTIDE SEQUENCE [LARGE SCALE GENOMIC DNA]</scope>
    <source>
        <strain evidence="8 9">DW002</strain>
    </source>
</reference>
<sequence length="481" mass="55217">MTKEKKLLSFYQKQKTIRELKNLLPEVFEEGKLDLLKLKSFLGSETVIDEANYGLSWLGKDVSAFQKENKNVGRLVLNKEKSLHPNKSKNQLIEGDNLDALQILQEDYQEQIKLIYIDPPYNTGKTFAYNDRFKIRSKQYLEYLDKVEIGRVNSKLQNQLESGEIHTNWLNMIYPRLLLSKNLLTDDGCIVISIDESEKANIQLLCNEIFGEENFVACFVWLNRTMVNDSANLYTNNHEYILVYAKEAKKIKFLGEEKDLSAYKNPDNDPNGLWMPDNPTAASGNSNSQFPIINPYTGEEYLPPVGRYWAFAEKRVREWGNSGKIVFPKEKGKRFLLKKYISELKNTNKPISSIISDIPTSKGTRELKELYPEGLPFKYPKPTDLLVKLFEQLSGPKDTVLDVFAGSASSAHAIFKLNERDGTNRTFICIQNNEEVPIGSDAYNMNLHKICDISRDRILRAGKMYSNGDFGFNYLEIAFLE</sequence>